<comment type="catalytic activity">
    <reaction evidence="1">
        <text>ATP + protein L-histidine = ADP + protein N-phospho-L-histidine.</text>
        <dbReference type="EC" id="2.7.13.3"/>
    </reaction>
</comment>
<dbReference type="Gene3D" id="3.30.450.20">
    <property type="entry name" value="PAS domain"/>
    <property type="match status" value="1"/>
</dbReference>
<proteinExistence type="predicted"/>
<keyword evidence="5" id="KW-0547">Nucleotide-binding</keyword>
<evidence type="ECO:0000256" key="3">
    <source>
        <dbReference type="ARBA" id="ARBA00022553"/>
    </source>
</evidence>
<dbReference type="CDD" id="cd00082">
    <property type="entry name" value="HisKA"/>
    <property type="match status" value="1"/>
</dbReference>
<evidence type="ECO:0000256" key="1">
    <source>
        <dbReference type="ARBA" id="ARBA00000085"/>
    </source>
</evidence>
<name>A0AA41YPN1_9PROT</name>
<sequence>MGGDGLDTLTAELAALRGENAMLRETLDAIDGTVAVYGPDLRYRFGNRRYHELFPHLPPDEMLAGRHYADVLALSIDAGTVADRSAYADPQAFIARRVAEIGDRDRKSRELYNKKTDTWALIRVKWTPTGNRVALRVDITELKRLQQELLRSQRMETIGRISGGVAHDFNNLLTVIIGNLEMIRLRPDDPARVRARSAAALAAAEAGAQLIRQLLTFAQRDIARPRIVNPNVLLAGMADLLRRTIGQAIPLAMALGPDVGSANIDASQFESAIVNLLLNAREAVVAVRGIDATGAITLTTRNEGRDMIAVSVSDTGAGMTEDVAAQAFEPFFTTKPMGTASGLGLSQVYGFAAGAGGQARIDSAPGRGTTITLLLPRAAPANESQGVSAPP</sequence>
<evidence type="ECO:0000256" key="2">
    <source>
        <dbReference type="ARBA" id="ARBA00012438"/>
    </source>
</evidence>
<evidence type="ECO:0000313" key="6">
    <source>
        <dbReference type="Proteomes" id="UP001165679"/>
    </source>
</evidence>
<evidence type="ECO:0000313" key="5">
    <source>
        <dbReference type="EMBL" id="MCW3477756.1"/>
    </source>
</evidence>
<accession>A0AA41YPN1</accession>
<dbReference type="GO" id="GO:0000155">
    <property type="term" value="F:phosphorelay sensor kinase activity"/>
    <property type="evidence" value="ECO:0007669"/>
    <property type="project" value="InterPro"/>
</dbReference>
<keyword evidence="3" id="KW-0597">Phosphoprotein</keyword>
<reference evidence="5" key="1">
    <citation type="submission" date="2022-09" db="EMBL/GenBank/DDBJ databases">
        <title>Rhodovastum sp. nov. RN2-1 isolated from soil in Seongnam, South Korea.</title>
        <authorList>
            <person name="Le N.T."/>
        </authorList>
    </citation>
    <scope>NUCLEOTIDE SEQUENCE</scope>
    <source>
        <strain evidence="5">RN2-1</strain>
    </source>
</reference>
<dbReference type="SMART" id="SM00387">
    <property type="entry name" value="HATPase_c"/>
    <property type="match status" value="1"/>
</dbReference>
<dbReference type="Pfam" id="PF02518">
    <property type="entry name" value="HATPase_c"/>
    <property type="match status" value="1"/>
</dbReference>
<dbReference type="AlphaFoldDB" id="A0AA41YPN1"/>
<dbReference type="InterPro" id="IPR003594">
    <property type="entry name" value="HATPase_dom"/>
</dbReference>
<dbReference type="InterPro" id="IPR036097">
    <property type="entry name" value="HisK_dim/P_sf"/>
</dbReference>
<keyword evidence="6" id="KW-1185">Reference proteome</keyword>
<organism evidence="5 6">
    <name type="scientific">Limobrevibacterium gyesilva</name>
    <dbReference type="NCBI Taxonomy" id="2991712"/>
    <lineage>
        <taxon>Bacteria</taxon>
        <taxon>Pseudomonadati</taxon>
        <taxon>Pseudomonadota</taxon>
        <taxon>Alphaproteobacteria</taxon>
        <taxon>Acetobacterales</taxon>
        <taxon>Acetobacteraceae</taxon>
        <taxon>Limobrevibacterium</taxon>
    </lineage>
</organism>
<dbReference type="EMBL" id="JAPDNT010000050">
    <property type="protein sequence ID" value="MCW3477756.1"/>
    <property type="molecule type" value="Genomic_DNA"/>
</dbReference>
<dbReference type="PROSITE" id="PS50109">
    <property type="entry name" value="HIS_KIN"/>
    <property type="match status" value="1"/>
</dbReference>
<dbReference type="EC" id="2.7.13.3" evidence="2"/>
<dbReference type="PANTHER" id="PTHR43065:SF49">
    <property type="entry name" value="HISTIDINE KINASE"/>
    <property type="match status" value="1"/>
</dbReference>
<dbReference type="SMART" id="SM00388">
    <property type="entry name" value="HisKA"/>
    <property type="match status" value="1"/>
</dbReference>
<evidence type="ECO:0000259" key="4">
    <source>
        <dbReference type="PROSITE" id="PS50109"/>
    </source>
</evidence>
<reference evidence="5" key="2">
    <citation type="submission" date="2022-10" db="EMBL/GenBank/DDBJ databases">
        <authorList>
            <person name="Trinh H.N."/>
        </authorList>
    </citation>
    <scope>NUCLEOTIDE SEQUENCE</scope>
    <source>
        <strain evidence="5">RN2-1</strain>
    </source>
</reference>
<protein>
    <recommendedName>
        <fullName evidence="2">histidine kinase</fullName>
        <ecNumber evidence="2">2.7.13.3</ecNumber>
    </recommendedName>
</protein>
<dbReference type="InterPro" id="IPR004358">
    <property type="entry name" value="Sig_transdc_His_kin-like_C"/>
</dbReference>
<dbReference type="InterPro" id="IPR005467">
    <property type="entry name" value="His_kinase_dom"/>
</dbReference>
<dbReference type="SUPFAM" id="SSF55874">
    <property type="entry name" value="ATPase domain of HSP90 chaperone/DNA topoisomerase II/histidine kinase"/>
    <property type="match status" value="1"/>
</dbReference>
<gene>
    <name evidence="5" type="ORF">OL599_24705</name>
</gene>
<dbReference type="Gene3D" id="3.30.565.10">
    <property type="entry name" value="Histidine kinase-like ATPase, C-terminal domain"/>
    <property type="match status" value="1"/>
</dbReference>
<dbReference type="InterPro" id="IPR036890">
    <property type="entry name" value="HATPase_C_sf"/>
</dbReference>
<comment type="caution">
    <text evidence="5">The sequence shown here is derived from an EMBL/GenBank/DDBJ whole genome shotgun (WGS) entry which is preliminary data.</text>
</comment>
<dbReference type="Pfam" id="PF00512">
    <property type="entry name" value="HisKA"/>
    <property type="match status" value="1"/>
</dbReference>
<dbReference type="GO" id="GO:0005524">
    <property type="term" value="F:ATP binding"/>
    <property type="evidence" value="ECO:0007669"/>
    <property type="project" value="UniProtKB-KW"/>
</dbReference>
<dbReference type="Gene3D" id="1.10.287.130">
    <property type="match status" value="1"/>
</dbReference>
<dbReference type="PRINTS" id="PR00344">
    <property type="entry name" value="BCTRLSENSOR"/>
</dbReference>
<dbReference type="Proteomes" id="UP001165679">
    <property type="component" value="Unassembled WGS sequence"/>
</dbReference>
<feature type="domain" description="Histidine kinase" evidence="4">
    <location>
        <begin position="164"/>
        <end position="379"/>
    </location>
</feature>
<keyword evidence="5" id="KW-0067">ATP-binding</keyword>
<dbReference type="InterPro" id="IPR003661">
    <property type="entry name" value="HisK_dim/P_dom"/>
</dbReference>
<dbReference type="SUPFAM" id="SSF47384">
    <property type="entry name" value="Homodimeric domain of signal transducing histidine kinase"/>
    <property type="match status" value="1"/>
</dbReference>
<dbReference type="Pfam" id="PF12860">
    <property type="entry name" value="PAS_7"/>
    <property type="match status" value="1"/>
</dbReference>
<dbReference type="PANTHER" id="PTHR43065">
    <property type="entry name" value="SENSOR HISTIDINE KINASE"/>
    <property type="match status" value="1"/>
</dbReference>